<dbReference type="Proteomes" id="UP000094336">
    <property type="component" value="Unassembled WGS sequence"/>
</dbReference>
<keyword evidence="4" id="KW-1185">Reference proteome</keyword>
<dbReference type="GeneID" id="30148358"/>
<feature type="region of interest" description="Disordered" evidence="1">
    <location>
        <begin position="93"/>
        <end position="125"/>
    </location>
</feature>
<dbReference type="STRING" id="984486.A0A1E3QP04"/>
<reference evidence="4" key="1">
    <citation type="submission" date="2016-05" db="EMBL/GenBank/DDBJ databases">
        <title>Comparative genomics of biotechnologically important yeasts.</title>
        <authorList>
            <consortium name="DOE Joint Genome Institute"/>
            <person name="Riley R."/>
            <person name="Haridas S."/>
            <person name="Wolfe K.H."/>
            <person name="Lopes M.R."/>
            <person name="Hittinger C.T."/>
            <person name="Goker M."/>
            <person name="Salamov A."/>
            <person name="Wisecaver J."/>
            <person name="Long T.M."/>
            <person name="Aerts A.L."/>
            <person name="Barry K."/>
            <person name="Choi C."/>
            <person name="Clum A."/>
            <person name="Coughlan A.Y."/>
            <person name="Deshpande S."/>
            <person name="Douglass A.P."/>
            <person name="Hanson S.J."/>
            <person name="Klenk H.-P."/>
            <person name="Labutti K."/>
            <person name="Lapidus A."/>
            <person name="Lindquist E."/>
            <person name="Lipzen A."/>
            <person name="Meier-Kolthoff J.P."/>
            <person name="Ohm R.A."/>
            <person name="Otillar R.P."/>
            <person name="Pangilinan J."/>
            <person name="Peng Y."/>
            <person name="Rokas A."/>
            <person name="Rosa C.A."/>
            <person name="Scheuner C."/>
            <person name="Sibirny A.A."/>
            <person name="Slot J.C."/>
            <person name="Stielow J.B."/>
            <person name="Sun H."/>
            <person name="Kurtzman C.P."/>
            <person name="Blackwell M."/>
            <person name="Grigoriev I.V."/>
            <person name="Jeffries T.W."/>
        </authorList>
    </citation>
    <scope>NUCLEOTIDE SEQUENCE [LARGE SCALE GENOMIC DNA]</scope>
    <source>
        <strain evidence="4">NRRL Y-12698</strain>
    </source>
</reference>
<sequence>MLGPHITCLRQLFAVLVLSHTVWATPPACFLACIGEIARWCPNNHADIPCICENRASVVGCLVDVCPFTHFNAARDHFLGTCIEHLGKGLPQTLPPKYPSAPPRTTPVRSRPEYPGEYDKYPECPDSDDEGWEEVIGSDGIHRFRKVEGQRSNVSKKQVFEVDPRDFGVEIDNWDTLYLPSPEQNLPVDQYVSSHRGGEANGGGGRRPEVQGLLHGPRPNKKEMEAEAAQNHQRVESSKFMGQTVEARPVEAFTGKKIFEESLPRASYSRNRVNIPRR</sequence>
<evidence type="ECO:0000256" key="2">
    <source>
        <dbReference type="SAM" id="SignalP"/>
    </source>
</evidence>
<evidence type="ECO:0008006" key="5">
    <source>
        <dbReference type="Google" id="ProtNLM"/>
    </source>
</evidence>
<feature type="chain" id="PRO_5009134374" description="Extracellular membrane protein CFEM domain-containing protein" evidence="2">
    <location>
        <begin position="25"/>
        <end position="278"/>
    </location>
</feature>
<dbReference type="OrthoDB" id="3998031at2759"/>
<feature type="region of interest" description="Disordered" evidence="1">
    <location>
        <begin position="192"/>
        <end position="214"/>
    </location>
</feature>
<evidence type="ECO:0000313" key="4">
    <source>
        <dbReference type="Proteomes" id="UP000094336"/>
    </source>
</evidence>
<proteinExistence type="predicted"/>
<protein>
    <recommendedName>
        <fullName evidence="5">Extracellular membrane protein CFEM domain-containing protein</fullName>
    </recommendedName>
</protein>
<gene>
    <name evidence="3" type="ORF">BABINDRAFT_167298</name>
</gene>
<organism evidence="3 4">
    <name type="scientific">Babjeviella inositovora NRRL Y-12698</name>
    <dbReference type="NCBI Taxonomy" id="984486"/>
    <lineage>
        <taxon>Eukaryota</taxon>
        <taxon>Fungi</taxon>
        <taxon>Dikarya</taxon>
        <taxon>Ascomycota</taxon>
        <taxon>Saccharomycotina</taxon>
        <taxon>Pichiomycetes</taxon>
        <taxon>Serinales incertae sedis</taxon>
        <taxon>Babjeviella</taxon>
    </lineage>
</organism>
<dbReference type="RefSeq" id="XP_018984767.1">
    <property type="nucleotide sequence ID" value="XM_019130505.1"/>
</dbReference>
<feature type="compositionally biased region" description="Pro residues" evidence="1">
    <location>
        <begin position="93"/>
        <end position="105"/>
    </location>
</feature>
<accession>A0A1E3QP04</accession>
<dbReference type="EMBL" id="KV454432">
    <property type="protein sequence ID" value="ODQ79439.1"/>
    <property type="molecule type" value="Genomic_DNA"/>
</dbReference>
<evidence type="ECO:0000256" key="1">
    <source>
        <dbReference type="SAM" id="MobiDB-lite"/>
    </source>
</evidence>
<keyword evidence="2" id="KW-0732">Signal</keyword>
<dbReference type="AlphaFoldDB" id="A0A1E3QP04"/>
<name>A0A1E3QP04_9ASCO</name>
<feature type="signal peptide" evidence="2">
    <location>
        <begin position="1"/>
        <end position="24"/>
    </location>
</feature>
<evidence type="ECO:0000313" key="3">
    <source>
        <dbReference type="EMBL" id="ODQ79439.1"/>
    </source>
</evidence>
<feature type="compositionally biased region" description="Basic and acidic residues" evidence="1">
    <location>
        <begin position="110"/>
        <end position="123"/>
    </location>
</feature>